<evidence type="ECO:0000313" key="3">
    <source>
        <dbReference type="EMBL" id="ACO61306.1"/>
    </source>
</evidence>
<proteinExistence type="predicted"/>
<protein>
    <submittedName>
        <fullName evidence="3">Glycosyltransferase family 48 protein</fullName>
    </submittedName>
</protein>
<keyword evidence="1" id="KW-0812">Transmembrane</keyword>
<feature type="domain" description="Glycosyl transferase 48" evidence="2">
    <location>
        <begin position="129"/>
        <end position="684"/>
    </location>
</feature>
<dbReference type="KEGG" id="mis:MICPUN_78941"/>
<dbReference type="Proteomes" id="UP000002009">
    <property type="component" value="Chromosome 2"/>
</dbReference>
<evidence type="ECO:0000259" key="2">
    <source>
        <dbReference type="Pfam" id="PF02364"/>
    </source>
</evidence>
<sequence length="686" mass="77582">MRLVAAAATTPLARSVCACLLRSVNSGNPGGQPRSEEAQRQLMFFCNSLRFTSLRTPTPMAQVQSWTTFTPYYAEDVKYSFSQLTTPLEDEKTLFSLIVATFPNDYENLKERLGVLGADDDAVLRNHWTEAQAWASDRSQSLARCVRGVTLYGSALRLLARLEGHAEDEVEALVRSKYEFLVSAQIFGTQRSARPGTLERFKAQAIEELIVGNRDLRVCFVHVPEDPSVEDYASCLIGVDESTGKCKIDYRVKLPGNPVIGEGKPENQNHAVIFARGAHLQTLDMNQDNYMGEAYKMRNLLDSFKSDGVVLVGFPETIFSETHGAVAQFAAIAEFIFQTFQRLMTWPLMVRFHYGHPDVWDKAFTMTNGGVSKASRALHVAEDLFGGVNAVARGGKVIFEEFIECGKGRDMGFTSVNGFEQKISGSSGTISMSRDLYRLHKGMDALRVFSLYFSGPGFFISMMQTAWCVYLYILAHAALAVADLEIYRVYRYFKMTETQTSLSLSREEGGYYNSIYAIQLGFLSVLPLFLKMCVDRGVRDGFNYVVSTLAQGSWAFNIFTMTTKGYNYMRALLFGQAQYIATERGYVLMNASMVVLYGLYAKSHLYQGMELLVYLVLFHLNTQLPVSFLYSWSVWMFALCVVIAPWWFSPQATNLFWMRHSWLDWRRWIDGNFNQPRVSHGSWASW</sequence>
<dbReference type="GO" id="GO:0006075">
    <property type="term" value="P:(1-&gt;3)-beta-D-glucan biosynthetic process"/>
    <property type="evidence" value="ECO:0007669"/>
    <property type="project" value="InterPro"/>
</dbReference>
<dbReference type="GO" id="GO:0003843">
    <property type="term" value="F:1,3-beta-D-glucan synthase activity"/>
    <property type="evidence" value="ECO:0007669"/>
    <property type="project" value="InterPro"/>
</dbReference>
<reference evidence="3 4" key="1">
    <citation type="journal article" date="2009" name="Science">
        <title>Green evolution and dynamic adaptations revealed by genomes of the marine picoeukaryotes Micromonas.</title>
        <authorList>
            <person name="Worden A.Z."/>
            <person name="Lee J.H."/>
            <person name="Mock T."/>
            <person name="Rouze P."/>
            <person name="Simmons M.P."/>
            <person name="Aerts A.L."/>
            <person name="Allen A.E."/>
            <person name="Cuvelier M.L."/>
            <person name="Derelle E."/>
            <person name="Everett M.V."/>
            <person name="Foulon E."/>
            <person name="Grimwood J."/>
            <person name="Gundlach H."/>
            <person name="Henrissat B."/>
            <person name="Napoli C."/>
            <person name="McDonald S.M."/>
            <person name="Parker M.S."/>
            <person name="Rombauts S."/>
            <person name="Salamov A."/>
            <person name="Von Dassow P."/>
            <person name="Badger J.H."/>
            <person name="Coutinho P.M."/>
            <person name="Demir E."/>
            <person name="Dubchak I."/>
            <person name="Gentemann C."/>
            <person name="Eikrem W."/>
            <person name="Gready J.E."/>
            <person name="John U."/>
            <person name="Lanier W."/>
            <person name="Lindquist E.A."/>
            <person name="Lucas S."/>
            <person name="Mayer K.F."/>
            <person name="Moreau H."/>
            <person name="Not F."/>
            <person name="Otillar R."/>
            <person name="Panaud O."/>
            <person name="Pangilinan J."/>
            <person name="Paulsen I."/>
            <person name="Piegu B."/>
            <person name="Poliakov A."/>
            <person name="Robbens S."/>
            <person name="Schmutz J."/>
            <person name="Toulza E."/>
            <person name="Wyss T."/>
            <person name="Zelensky A."/>
            <person name="Zhou K."/>
            <person name="Armbrust E.V."/>
            <person name="Bhattacharya D."/>
            <person name="Goodenough U.W."/>
            <person name="Van de Peer Y."/>
            <person name="Grigoriev I.V."/>
        </authorList>
    </citation>
    <scope>NUCLEOTIDE SEQUENCE [LARGE SCALE GENOMIC DNA]</scope>
    <source>
        <strain evidence="4">RCC299 / NOUM17</strain>
    </source>
</reference>
<evidence type="ECO:0000256" key="1">
    <source>
        <dbReference type="SAM" id="Phobius"/>
    </source>
</evidence>
<dbReference type="AlphaFoldDB" id="C1E0I5"/>
<feature type="transmembrane region" description="Helical" evidence="1">
    <location>
        <begin position="542"/>
        <end position="559"/>
    </location>
</feature>
<organism evidence="3 4">
    <name type="scientific">Micromonas commoda (strain RCC299 / NOUM17 / CCMP2709)</name>
    <name type="common">Picoplanktonic green alga</name>
    <dbReference type="NCBI Taxonomy" id="296587"/>
    <lineage>
        <taxon>Eukaryota</taxon>
        <taxon>Viridiplantae</taxon>
        <taxon>Chlorophyta</taxon>
        <taxon>Mamiellophyceae</taxon>
        <taxon>Mamiellales</taxon>
        <taxon>Mamiellaceae</taxon>
        <taxon>Micromonas</taxon>
    </lineage>
</organism>
<name>C1E0I5_MICCC</name>
<dbReference type="EMBL" id="CP001323">
    <property type="protein sequence ID" value="ACO61306.1"/>
    <property type="molecule type" value="Genomic_DNA"/>
</dbReference>
<dbReference type="eggNOG" id="KOG0916">
    <property type="taxonomic scope" value="Eukaryota"/>
</dbReference>
<dbReference type="OrthoDB" id="1880850at2759"/>
<keyword evidence="1" id="KW-1133">Transmembrane helix</keyword>
<dbReference type="PANTHER" id="PTHR12741:SF48">
    <property type="entry name" value="1,3-BETA-GLUCAN SYNTHASE COMPONENT FKS1-RELATED"/>
    <property type="match status" value="1"/>
</dbReference>
<dbReference type="GeneID" id="8241242"/>
<gene>
    <name evidence="3" type="ORF">MICPUN_78941</name>
</gene>
<feature type="transmembrane region" description="Helical" evidence="1">
    <location>
        <begin position="579"/>
        <end position="599"/>
    </location>
</feature>
<dbReference type="STRING" id="296587.C1E0I5"/>
<dbReference type="GO" id="GO:0005886">
    <property type="term" value="C:plasma membrane"/>
    <property type="evidence" value="ECO:0007669"/>
    <property type="project" value="TreeGrafter"/>
</dbReference>
<dbReference type="Pfam" id="PF02364">
    <property type="entry name" value="Glucan_synthase"/>
    <property type="match status" value="1"/>
</dbReference>
<feature type="transmembrane region" description="Helical" evidence="1">
    <location>
        <begin position="510"/>
        <end position="530"/>
    </location>
</feature>
<dbReference type="CAZy" id="GT48">
    <property type="family name" value="Glycosyltransferase Family 48"/>
</dbReference>
<dbReference type="PANTHER" id="PTHR12741">
    <property type="entry name" value="LYST-INTERACTING PROTEIN LIP5 DOPAMINE RESPONSIVE PROTEIN DRG-1"/>
    <property type="match status" value="1"/>
</dbReference>
<keyword evidence="1" id="KW-0472">Membrane</keyword>
<accession>C1E0I5</accession>
<keyword evidence="3" id="KW-0808">Transferase</keyword>
<dbReference type="OMA" id="FKMTETQ"/>
<dbReference type="InterPro" id="IPR003440">
    <property type="entry name" value="Glyco_trans_48_dom"/>
</dbReference>
<dbReference type="RefSeq" id="XP_002500048.1">
    <property type="nucleotide sequence ID" value="XM_002500002.1"/>
</dbReference>
<feature type="non-terminal residue" evidence="3">
    <location>
        <position position="686"/>
    </location>
</feature>
<keyword evidence="4" id="KW-1185">Reference proteome</keyword>
<dbReference type="InParanoid" id="C1E0I5"/>
<dbReference type="GO" id="GO:0000148">
    <property type="term" value="C:1,3-beta-D-glucan synthase complex"/>
    <property type="evidence" value="ECO:0007669"/>
    <property type="project" value="InterPro"/>
</dbReference>
<evidence type="ECO:0000313" key="4">
    <source>
        <dbReference type="Proteomes" id="UP000002009"/>
    </source>
</evidence>
<feature type="transmembrane region" description="Helical" evidence="1">
    <location>
        <begin position="469"/>
        <end position="490"/>
    </location>
</feature>
<feature type="transmembrane region" description="Helical" evidence="1">
    <location>
        <begin position="636"/>
        <end position="657"/>
    </location>
</feature>